<evidence type="ECO:0000256" key="1">
    <source>
        <dbReference type="SAM" id="Phobius"/>
    </source>
</evidence>
<organism evidence="2 3">
    <name type="scientific">Lactobacillus gigeriorum DSM 23908 = CRBIP 24.85</name>
    <dbReference type="NCBI Taxonomy" id="1423751"/>
    <lineage>
        <taxon>Bacteria</taxon>
        <taxon>Bacillati</taxon>
        <taxon>Bacillota</taxon>
        <taxon>Bacilli</taxon>
        <taxon>Lactobacillales</taxon>
        <taxon>Lactobacillaceae</taxon>
        <taxon>Lactobacillus</taxon>
    </lineage>
</organism>
<comment type="caution">
    <text evidence="2">The sequence shown here is derived from an EMBL/GenBank/DDBJ whole genome shotgun (WGS) entry which is preliminary data.</text>
</comment>
<keyword evidence="1" id="KW-1133">Transmembrane helix</keyword>
<evidence type="ECO:0000313" key="2">
    <source>
        <dbReference type="EMBL" id="KRN11985.1"/>
    </source>
</evidence>
<dbReference type="EMBL" id="AYZO01000014">
    <property type="protein sequence ID" value="KRN11985.1"/>
    <property type="molecule type" value="Genomic_DNA"/>
</dbReference>
<protein>
    <recommendedName>
        <fullName evidence="4">Transmembrane protein</fullName>
    </recommendedName>
</protein>
<keyword evidence="1" id="KW-0472">Membrane</keyword>
<gene>
    <name evidence="2" type="ORF">FC38_GL000388</name>
</gene>
<evidence type="ECO:0008006" key="4">
    <source>
        <dbReference type="Google" id="ProtNLM"/>
    </source>
</evidence>
<name>A0ABR5PWW5_9LACO</name>
<dbReference type="Proteomes" id="UP000051521">
    <property type="component" value="Unassembled WGS sequence"/>
</dbReference>
<sequence>MVVIKVVVIVSHEVYMSPSEIISCTVAVISLIFSTISLISTYREKHIKTKIRLQWISSIGNQINANFLISNMSSRPTTITNISFKNPISGCDFSASPYPVILQGDERDPIVSDATPINVAPRSSISVVMAFQYLGQHQTFAADKTMFTFIINEKKRLIKLTNPPVISNDQMYWALRYLHRASQL</sequence>
<accession>A0ABR5PWW5</accession>
<proteinExistence type="predicted"/>
<keyword evidence="1" id="KW-0812">Transmembrane</keyword>
<feature type="transmembrane region" description="Helical" evidence="1">
    <location>
        <begin position="20"/>
        <end position="42"/>
    </location>
</feature>
<reference evidence="2 3" key="1">
    <citation type="journal article" date="2015" name="Genome Announc.">
        <title>Expanding the biotechnology potential of lactobacilli through comparative genomics of 213 strains and associated genera.</title>
        <authorList>
            <person name="Sun Z."/>
            <person name="Harris H.M."/>
            <person name="McCann A."/>
            <person name="Guo C."/>
            <person name="Argimon S."/>
            <person name="Zhang W."/>
            <person name="Yang X."/>
            <person name="Jeffery I.B."/>
            <person name="Cooney J.C."/>
            <person name="Kagawa T.F."/>
            <person name="Liu W."/>
            <person name="Song Y."/>
            <person name="Salvetti E."/>
            <person name="Wrobel A."/>
            <person name="Rasinkangas P."/>
            <person name="Parkhill J."/>
            <person name="Rea M.C."/>
            <person name="O'Sullivan O."/>
            <person name="Ritari J."/>
            <person name="Douillard F.P."/>
            <person name="Paul Ross R."/>
            <person name="Yang R."/>
            <person name="Briner A.E."/>
            <person name="Felis G.E."/>
            <person name="de Vos W.M."/>
            <person name="Barrangou R."/>
            <person name="Klaenhammer T.R."/>
            <person name="Caufield P.W."/>
            <person name="Cui Y."/>
            <person name="Zhang H."/>
            <person name="O'Toole P.W."/>
        </authorList>
    </citation>
    <scope>NUCLEOTIDE SEQUENCE [LARGE SCALE GENOMIC DNA]</scope>
    <source>
        <strain evidence="2 3">DSM 23908</strain>
    </source>
</reference>
<evidence type="ECO:0000313" key="3">
    <source>
        <dbReference type="Proteomes" id="UP000051521"/>
    </source>
</evidence>
<keyword evidence="3" id="KW-1185">Reference proteome</keyword>